<evidence type="ECO:0008006" key="4">
    <source>
        <dbReference type="Google" id="ProtNLM"/>
    </source>
</evidence>
<feature type="compositionally biased region" description="Basic and acidic residues" evidence="1">
    <location>
        <begin position="80"/>
        <end position="111"/>
    </location>
</feature>
<keyword evidence="3" id="KW-1185">Reference proteome</keyword>
<feature type="compositionally biased region" description="Basic and acidic residues" evidence="1">
    <location>
        <begin position="121"/>
        <end position="149"/>
    </location>
</feature>
<sequence length="166" mass="19912">MNQVLQAFISSSARWAGTGALAVLCTACVAPPEYPATYGGYGAGYNGSMSTTTVYGAQPAYPVYLQDRGDWIARERMQREREYEQQMREREHQVRERDQWQRQLERERNQQMREQQFMQDQQRREWERQQAQNRRDQQQRQRDQQRENLRPIQPQSDPDAWRPMGR</sequence>
<gene>
    <name evidence="2" type="ORF">AB6724_02590</name>
</gene>
<dbReference type="EMBL" id="JBFYGN010000002">
    <property type="protein sequence ID" value="MEX8191722.1"/>
    <property type="molecule type" value="Genomic_DNA"/>
</dbReference>
<reference evidence="2 3" key="1">
    <citation type="journal article" date="2013" name="Int. J. Syst. Evol. Microbiol.">
        <title>Comamonas guangdongensis sp. nov., isolated from subterranean forest sediment, and emended description of the genus Comamonas.</title>
        <authorList>
            <person name="Zhang J."/>
            <person name="Wang Y."/>
            <person name="Zhou S."/>
            <person name="Wu C."/>
            <person name="He J."/>
            <person name="Li F."/>
        </authorList>
    </citation>
    <scope>NUCLEOTIDE SEQUENCE [LARGE SCALE GENOMIC DNA]</scope>
    <source>
        <strain evidence="2 3">CCTCC AB2011133</strain>
    </source>
</reference>
<comment type="caution">
    <text evidence="2">The sequence shown here is derived from an EMBL/GenBank/DDBJ whole genome shotgun (WGS) entry which is preliminary data.</text>
</comment>
<accession>A0ABV3ZQ51</accession>
<feature type="region of interest" description="Disordered" evidence="1">
    <location>
        <begin position="80"/>
        <end position="166"/>
    </location>
</feature>
<evidence type="ECO:0000313" key="3">
    <source>
        <dbReference type="Proteomes" id="UP001561046"/>
    </source>
</evidence>
<evidence type="ECO:0000313" key="2">
    <source>
        <dbReference type="EMBL" id="MEX8191722.1"/>
    </source>
</evidence>
<organism evidence="2 3">
    <name type="scientific">Comamonas guangdongensis</name>
    <dbReference type="NCBI Taxonomy" id="510515"/>
    <lineage>
        <taxon>Bacteria</taxon>
        <taxon>Pseudomonadati</taxon>
        <taxon>Pseudomonadota</taxon>
        <taxon>Betaproteobacteria</taxon>
        <taxon>Burkholderiales</taxon>
        <taxon>Comamonadaceae</taxon>
        <taxon>Comamonas</taxon>
    </lineage>
</organism>
<proteinExistence type="predicted"/>
<evidence type="ECO:0000256" key="1">
    <source>
        <dbReference type="SAM" id="MobiDB-lite"/>
    </source>
</evidence>
<dbReference type="RefSeq" id="WP_369336933.1">
    <property type="nucleotide sequence ID" value="NZ_JBFYGN010000002.1"/>
</dbReference>
<dbReference type="Proteomes" id="UP001561046">
    <property type="component" value="Unassembled WGS sequence"/>
</dbReference>
<protein>
    <recommendedName>
        <fullName evidence="4">Lipoprotein</fullName>
    </recommendedName>
</protein>
<name>A0ABV3ZQ51_9BURK</name>